<proteinExistence type="predicted"/>
<dbReference type="InterPro" id="IPR037401">
    <property type="entry name" value="SnoaL-like"/>
</dbReference>
<accession>A0ABY1TCT6</accession>
<keyword evidence="2" id="KW-0413">Isomerase</keyword>
<keyword evidence="3" id="KW-1185">Reference proteome</keyword>
<dbReference type="EMBL" id="LT907842">
    <property type="protein sequence ID" value="SNY10437.1"/>
    <property type="molecule type" value="Genomic_DNA"/>
</dbReference>
<dbReference type="SUPFAM" id="SSF54427">
    <property type="entry name" value="NTF2-like"/>
    <property type="match status" value="1"/>
</dbReference>
<gene>
    <name evidence="2" type="ORF">SAMN04488487_3321</name>
</gene>
<organism evidence="2 3">
    <name type="scientific">Pseudomonas fluorescens</name>
    <dbReference type="NCBI Taxonomy" id="294"/>
    <lineage>
        <taxon>Bacteria</taxon>
        <taxon>Pseudomonadati</taxon>
        <taxon>Pseudomonadota</taxon>
        <taxon>Gammaproteobacteria</taxon>
        <taxon>Pseudomonadales</taxon>
        <taxon>Pseudomonadaceae</taxon>
        <taxon>Pseudomonas</taxon>
    </lineage>
</organism>
<dbReference type="Pfam" id="PF12680">
    <property type="entry name" value="SnoaL_2"/>
    <property type="match status" value="1"/>
</dbReference>
<feature type="domain" description="SnoaL-like" evidence="1">
    <location>
        <begin position="31"/>
        <end position="131"/>
    </location>
</feature>
<dbReference type="Gene3D" id="3.10.450.50">
    <property type="match status" value="1"/>
</dbReference>
<evidence type="ECO:0000313" key="3">
    <source>
        <dbReference type="Proteomes" id="UP000218682"/>
    </source>
</evidence>
<dbReference type="Proteomes" id="UP000218682">
    <property type="component" value="Chromosome I"/>
</dbReference>
<evidence type="ECO:0000259" key="1">
    <source>
        <dbReference type="Pfam" id="PF12680"/>
    </source>
</evidence>
<evidence type="ECO:0000313" key="2">
    <source>
        <dbReference type="EMBL" id="SNY10437.1"/>
    </source>
</evidence>
<sequence>MAFLCCADYLSALLTIVRSLPMSDAHNALITEFYSAFQRLDAEAMVACYTDDVVFSDPAFGELSGRDAGDMWRMLTTRAKAFSLTFDTVRSDETTGSAHWVATYLFSATGNTVVNDIGARFIFRDGKICGHHDHFDLWRWSRQALGLKGLLLGWSPALKNAVRAQALKGLKAFQAGR</sequence>
<dbReference type="GO" id="GO:0016853">
    <property type="term" value="F:isomerase activity"/>
    <property type="evidence" value="ECO:0007669"/>
    <property type="project" value="UniProtKB-KW"/>
</dbReference>
<name>A0ABY1TCT6_PSEFL</name>
<reference evidence="2 3" key="1">
    <citation type="submission" date="2017-09" db="EMBL/GenBank/DDBJ databases">
        <authorList>
            <person name="Varghese N."/>
            <person name="Submissions S."/>
        </authorList>
    </citation>
    <scope>NUCLEOTIDE SEQUENCE [LARGE SCALE GENOMIC DNA]</scope>
    <source>
        <strain evidence="3">ATCC 13525 / DSM 50090 / JCM 5963 / NBRC 14160 / NCIMB 9046 / NCTC 10038 / VKM B-894</strain>
    </source>
</reference>
<dbReference type="InterPro" id="IPR032710">
    <property type="entry name" value="NTF2-like_dom_sf"/>
</dbReference>
<protein>
    <submittedName>
        <fullName evidence="2">Ketosteroid isomerase-related protein</fullName>
    </submittedName>
</protein>